<dbReference type="Proteomes" id="UP000190285">
    <property type="component" value="Unassembled WGS sequence"/>
</dbReference>
<dbReference type="RefSeq" id="WP_170917456.1">
    <property type="nucleotide sequence ID" value="NZ_FUZT01000008.1"/>
</dbReference>
<keyword evidence="2" id="KW-1185">Reference proteome</keyword>
<protein>
    <submittedName>
        <fullName evidence="1">Uncharacterized protein</fullName>
    </submittedName>
</protein>
<gene>
    <name evidence="1" type="ORF">SAMN02194393_03228</name>
</gene>
<accession>A0A1T5LSK4</accession>
<evidence type="ECO:0000313" key="2">
    <source>
        <dbReference type="Proteomes" id="UP000190285"/>
    </source>
</evidence>
<sequence>MSYNGVSIEDIHCLQKKLDNEVISCSNVSDVFAISEEIDDLLKADD</sequence>
<reference evidence="1 2" key="1">
    <citation type="submission" date="2017-02" db="EMBL/GenBank/DDBJ databases">
        <authorList>
            <person name="Peterson S.W."/>
        </authorList>
    </citation>
    <scope>NUCLEOTIDE SEQUENCE [LARGE SCALE GENOMIC DNA]</scope>
    <source>
        <strain evidence="1 2">M1</strain>
    </source>
</reference>
<dbReference type="STRING" id="36842.SAMN02194393_03228"/>
<dbReference type="EMBL" id="FUZT01000008">
    <property type="protein sequence ID" value="SKC78881.1"/>
    <property type="molecule type" value="Genomic_DNA"/>
</dbReference>
<proteinExistence type="predicted"/>
<organism evidence="1 2">
    <name type="scientific">Maledivibacter halophilus</name>
    <dbReference type="NCBI Taxonomy" id="36842"/>
    <lineage>
        <taxon>Bacteria</taxon>
        <taxon>Bacillati</taxon>
        <taxon>Bacillota</taxon>
        <taxon>Clostridia</taxon>
        <taxon>Peptostreptococcales</taxon>
        <taxon>Caminicellaceae</taxon>
        <taxon>Maledivibacter</taxon>
    </lineage>
</organism>
<dbReference type="AlphaFoldDB" id="A0A1T5LSK4"/>
<evidence type="ECO:0000313" key="1">
    <source>
        <dbReference type="EMBL" id="SKC78881.1"/>
    </source>
</evidence>
<name>A0A1T5LSK4_9FIRM</name>